<proteinExistence type="predicted"/>
<dbReference type="Gene3D" id="3.30.429.10">
    <property type="entry name" value="Macrophage Migration Inhibitory Factor"/>
    <property type="match status" value="1"/>
</dbReference>
<accession>A0ABV3SGJ6</accession>
<keyword evidence="1" id="KW-0413">Isomerase</keyword>
<dbReference type="Pfam" id="PF02962">
    <property type="entry name" value="CHMI"/>
    <property type="match status" value="1"/>
</dbReference>
<dbReference type="InterPro" id="IPR004220">
    <property type="entry name" value="5-COMe_2-OHmuconate_Isoase"/>
</dbReference>
<sequence length="127" mass="13475">MPHITIDYNAGIDQMLDISALTDAVHAAACGTGAFPIGGVRTLSRPALHSRVADRGPKGGFVQITVRIAPGRSDALKTEIVETLFAAANAAMSELFESRSDVALQLEVTEFDPRLTRSRNPMIKAAG</sequence>
<gene>
    <name evidence="1" type="ORF">ABGN05_09465</name>
</gene>
<dbReference type="RefSeq" id="WP_367953760.1">
    <property type="nucleotide sequence ID" value="NZ_JBDPGJ010000002.1"/>
</dbReference>
<protein>
    <submittedName>
        <fullName evidence="1">5-carboxymethyl-2-hydroxymuconate isomerase</fullName>
    </submittedName>
</protein>
<reference evidence="1 2" key="1">
    <citation type="submission" date="2024-05" db="EMBL/GenBank/DDBJ databases">
        <authorList>
            <person name="Jiang F."/>
        </authorList>
    </citation>
    <scope>NUCLEOTIDE SEQUENCE [LARGE SCALE GENOMIC DNA]</scope>
    <source>
        <strain evidence="1 2">LZ166</strain>
    </source>
</reference>
<keyword evidence="2" id="KW-1185">Reference proteome</keyword>
<name>A0ABV3SGJ6_9HYPH</name>
<evidence type="ECO:0000313" key="2">
    <source>
        <dbReference type="Proteomes" id="UP001556692"/>
    </source>
</evidence>
<dbReference type="SUPFAM" id="SSF55331">
    <property type="entry name" value="Tautomerase/MIF"/>
    <property type="match status" value="1"/>
</dbReference>
<comment type="caution">
    <text evidence="1">The sequence shown here is derived from an EMBL/GenBank/DDBJ whole genome shotgun (WGS) entry which is preliminary data.</text>
</comment>
<dbReference type="PANTHER" id="PTHR37950:SF1">
    <property type="entry name" value="4-HYDROXYPHENYLACETATE CATABOLISM PROTEIN"/>
    <property type="match status" value="1"/>
</dbReference>
<dbReference type="GO" id="GO:0016853">
    <property type="term" value="F:isomerase activity"/>
    <property type="evidence" value="ECO:0007669"/>
    <property type="project" value="UniProtKB-KW"/>
</dbReference>
<dbReference type="CDD" id="cd00580">
    <property type="entry name" value="CHMI"/>
    <property type="match status" value="1"/>
</dbReference>
<dbReference type="PANTHER" id="PTHR37950">
    <property type="entry name" value="4-HYDROXYPHENYLACETATE CATABOLISM PROTEIN"/>
    <property type="match status" value="1"/>
</dbReference>
<evidence type="ECO:0000313" key="1">
    <source>
        <dbReference type="EMBL" id="MEX0405887.1"/>
    </source>
</evidence>
<organism evidence="1 2">
    <name type="scientific">Aquibium pacificus</name>
    <dbReference type="NCBI Taxonomy" id="3153579"/>
    <lineage>
        <taxon>Bacteria</taxon>
        <taxon>Pseudomonadati</taxon>
        <taxon>Pseudomonadota</taxon>
        <taxon>Alphaproteobacteria</taxon>
        <taxon>Hyphomicrobiales</taxon>
        <taxon>Phyllobacteriaceae</taxon>
        <taxon>Aquibium</taxon>
    </lineage>
</organism>
<dbReference type="InterPro" id="IPR014347">
    <property type="entry name" value="Tautomerase/MIF_sf"/>
</dbReference>
<dbReference type="EMBL" id="JBDPGJ010000002">
    <property type="protein sequence ID" value="MEX0405887.1"/>
    <property type="molecule type" value="Genomic_DNA"/>
</dbReference>
<dbReference type="Proteomes" id="UP001556692">
    <property type="component" value="Unassembled WGS sequence"/>
</dbReference>